<dbReference type="HOGENOM" id="CLU_008615_2_1_10"/>
<reference evidence="4 5" key="2">
    <citation type="journal article" date="2011" name="Stand. Genomic Sci.">
        <title>Complete genome sequence of Leadbetterella byssophila type strain (4M15).</title>
        <authorList>
            <person name="Abt B."/>
            <person name="Teshima H."/>
            <person name="Lucas S."/>
            <person name="Lapidus A."/>
            <person name="Del Rio T.G."/>
            <person name="Nolan M."/>
            <person name="Tice H."/>
            <person name="Cheng J.F."/>
            <person name="Pitluck S."/>
            <person name="Liolios K."/>
            <person name="Pagani I."/>
            <person name="Ivanova N."/>
            <person name="Mavromatis K."/>
            <person name="Pati A."/>
            <person name="Tapia R."/>
            <person name="Han C."/>
            <person name="Goodwin L."/>
            <person name="Chen A."/>
            <person name="Palaniappan K."/>
            <person name="Land M."/>
            <person name="Hauser L."/>
            <person name="Chang Y.J."/>
            <person name="Jeffries C.D."/>
            <person name="Rohde M."/>
            <person name="Goker M."/>
            <person name="Tindall B.J."/>
            <person name="Detter J.C."/>
            <person name="Woyke T."/>
            <person name="Bristow J."/>
            <person name="Eisen J.A."/>
            <person name="Markowitz V."/>
            <person name="Hugenholtz P."/>
            <person name="Klenk H.P."/>
            <person name="Kyrpides N.C."/>
        </authorList>
    </citation>
    <scope>NUCLEOTIDE SEQUENCE [LARGE SCALE GENOMIC DNA]</scope>
    <source>
        <strain evidence="5">DSM 17132 / JCM 16389 / KACC 11308 / NBRC 106382 / 4M15</strain>
    </source>
</reference>
<dbReference type="SUPFAM" id="SSF53474">
    <property type="entry name" value="alpha/beta-Hydrolases"/>
    <property type="match status" value="1"/>
</dbReference>
<evidence type="ECO:0000256" key="1">
    <source>
        <dbReference type="ARBA" id="ARBA00022801"/>
    </source>
</evidence>
<sequence>MKRILVLLLLLPGVILAQKDKILVSDLTKIQQVSGITAAKNKVVYTVNSIVKNEDKPLEYDYINKLYLLSEDRKSSIALTQGKEGVGQAEISPDGKMIAFVRRVKDKSQIFILPLSGGEPWQLTHSKYGASSPKFSPDGKRILYSGGIRLEELVNDSLLNPQKGLPAFSLEKPGFEKDSYLLKGSKVKPNPDGNLEEIRAYLNKSTEDKKTRVFTRLNFQGEANLNGDISFSHLFEIEVKENAQARALTSGFASYNGANYAPDGRSIFVSTAKDADEHPDRESENKIVQIQLSDLSQKVILSKNETAFRGFSLSPSGKKAATVISGTNGLSYGKLAIVNSDGSQLKEIDFDRVPSGFNWTPDEKFLYFTAQSNGGSPIFRLELSSGKVTRLTDYDTGIAQLTLLDSGEWVYARTGADNPNELYIASADLKTKTRVSDLNDHWLKNKILSVPVKQIYKNSKGQDIEFWVMKPANYKEGQKYPVVLQLHGGPTAMWGPGEGSMWHEFQYFAAMGYGVVFPNQRGSGGYGKDFQFSNYRDWGKGPQEDALGALDMACKESWVDKDKLVITGGSYAGYLTAWIIAHDHRFKAAFAQRGVYDLSTFMGEGNAWRLTPNYFGLPWEKEEETKIRENSPFTYVDKIKTPFLIKHGDNDLRTGVIQSEMMYKSLKYLGRDVEYVRYQGATHELSRTGNVRQRIDRILRIHEFFQRYI</sequence>
<dbReference type="GO" id="GO:0004252">
    <property type="term" value="F:serine-type endopeptidase activity"/>
    <property type="evidence" value="ECO:0007669"/>
    <property type="project" value="TreeGrafter"/>
</dbReference>
<dbReference type="Pfam" id="PF07676">
    <property type="entry name" value="PD40"/>
    <property type="match status" value="2"/>
</dbReference>
<dbReference type="InterPro" id="IPR011042">
    <property type="entry name" value="6-blade_b-propeller_TolB-like"/>
</dbReference>
<dbReference type="Proteomes" id="UP000007435">
    <property type="component" value="Chromosome"/>
</dbReference>
<dbReference type="InterPro" id="IPR029058">
    <property type="entry name" value="AB_hydrolase_fold"/>
</dbReference>
<dbReference type="EMBL" id="CP002305">
    <property type="protein sequence ID" value="ADQ17662.1"/>
    <property type="molecule type" value="Genomic_DNA"/>
</dbReference>
<dbReference type="OrthoDB" id="9812921at2"/>
<gene>
    <name evidence="4" type="ordered locus">Lbys_1961</name>
</gene>
<dbReference type="InterPro" id="IPR011659">
    <property type="entry name" value="WD40"/>
</dbReference>
<feature type="domain" description="Peptidase S9 prolyl oligopeptidase catalytic" evidence="3">
    <location>
        <begin position="503"/>
        <end position="708"/>
    </location>
</feature>
<dbReference type="Gene3D" id="3.40.50.1820">
    <property type="entry name" value="alpha/beta hydrolase"/>
    <property type="match status" value="1"/>
</dbReference>
<dbReference type="Gene3D" id="2.120.10.30">
    <property type="entry name" value="TolB, C-terminal domain"/>
    <property type="match status" value="1"/>
</dbReference>
<dbReference type="GO" id="GO:0006508">
    <property type="term" value="P:proteolysis"/>
    <property type="evidence" value="ECO:0007669"/>
    <property type="project" value="InterPro"/>
</dbReference>
<accession>E4RSC6</accession>
<dbReference type="InterPro" id="IPR015943">
    <property type="entry name" value="WD40/YVTN_repeat-like_dom_sf"/>
</dbReference>
<dbReference type="RefSeq" id="WP_013408710.1">
    <property type="nucleotide sequence ID" value="NC_014655.1"/>
</dbReference>
<proteinExistence type="predicted"/>
<name>E4RSC6_LEAB4</name>
<dbReference type="SUPFAM" id="SSF82171">
    <property type="entry name" value="DPP6 N-terminal domain-like"/>
    <property type="match status" value="1"/>
</dbReference>
<dbReference type="eggNOG" id="COG0823">
    <property type="taxonomic scope" value="Bacteria"/>
</dbReference>
<evidence type="ECO:0000313" key="5">
    <source>
        <dbReference type="Proteomes" id="UP000007435"/>
    </source>
</evidence>
<keyword evidence="1" id="KW-0378">Hydrolase</keyword>
<dbReference type="eggNOG" id="COG1506">
    <property type="taxonomic scope" value="Bacteria"/>
</dbReference>
<dbReference type="AlphaFoldDB" id="E4RSC6"/>
<keyword evidence="2" id="KW-0645">Protease</keyword>
<protein>
    <submittedName>
        <fullName evidence="4">Peptidase S9 prolyl oligopeptidase active site domain protein</fullName>
    </submittedName>
</protein>
<evidence type="ECO:0000313" key="4">
    <source>
        <dbReference type="EMBL" id="ADQ17662.1"/>
    </source>
</evidence>
<dbReference type="PANTHER" id="PTHR42776:SF27">
    <property type="entry name" value="DIPEPTIDYL PEPTIDASE FAMILY MEMBER 6"/>
    <property type="match status" value="1"/>
</dbReference>
<dbReference type="KEGG" id="lby:Lbys_1961"/>
<organism evidence="4 5">
    <name type="scientific">Leadbetterella byssophila (strain DSM 17132 / JCM 16389 / KACC 11308 / NBRC 106382 / 4M15)</name>
    <dbReference type="NCBI Taxonomy" id="649349"/>
    <lineage>
        <taxon>Bacteria</taxon>
        <taxon>Pseudomonadati</taxon>
        <taxon>Bacteroidota</taxon>
        <taxon>Cytophagia</taxon>
        <taxon>Cytophagales</taxon>
        <taxon>Leadbetterellaceae</taxon>
        <taxon>Leadbetterella</taxon>
    </lineage>
</organism>
<dbReference type="PANTHER" id="PTHR42776">
    <property type="entry name" value="SERINE PEPTIDASE S9 FAMILY MEMBER"/>
    <property type="match status" value="1"/>
</dbReference>
<reference key="1">
    <citation type="submission" date="2010-11" db="EMBL/GenBank/DDBJ databases">
        <title>The complete genome of Leadbetterella byssophila DSM 17132.</title>
        <authorList>
            <consortium name="US DOE Joint Genome Institute (JGI-PGF)"/>
            <person name="Lucas S."/>
            <person name="Copeland A."/>
            <person name="Lapidus A."/>
            <person name="Glavina del Rio T."/>
            <person name="Dalin E."/>
            <person name="Tice H."/>
            <person name="Bruce D."/>
            <person name="Goodwin L."/>
            <person name="Pitluck S."/>
            <person name="Kyrpides N."/>
            <person name="Mavromatis K."/>
            <person name="Ivanova N."/>
            <person name="Teshima H."/>
            <person name="Brettin T."/>
            <person name="Detter J.C."/>
            <person name="Han C."/>
            <person name="Tapia R."/>
            <person name="Land M."/>
            <person name="Hauser L."/>
            <person name="Markowitz V."/>
            <person name="Cheng J.-F."/>
            <person name="Hugenholtz P."/>
            <person name="Woyke T."/>
            <person name="Wu D."/>
            <person name="Tindall B."/>
            <person name="Pomrenke H.G."/>
            <person name="Brambilla E."/>
            <person name="Klenk H.-P."/>
            <person name="Eisen J.A."/>
        </authorList>
    </citation>
    <scope>NUCLEOTIDE SEQUENCE [LARGE SCALE GENOMIC DNA]</scope>
    <source>
        <strain>DSM 17132</strain>
    </source>
</reference>
<keyword evidence="5" id="KW-1185">Reference proteome</keyword>
<keyword evidence="2" id="KW-0720">Serine protease</keyword>
<evidence type="ECO:0000256" key="2">
    <source>
        <dbReference type="ARBA" id="ARBA00022825"/>
    </source>
</evidence>
<dbReference type="Pfam" id="PF00326">
    <property type="entry name" value="Peptidase_S9"/>
    <property type="match status" value="1"/>
</dbReference>
<dbReference type="Gene3D" id="2.130.10.10">
    <property type="entry name" value="YVTN repeat-like/Quinoprotein amine dehydrogenase"/>
    <property type="match status" value="1"/>
</dbReference>
<dbReference type="InterPro" id="IPR001375">
    <property type="entry name" value="Peptidase_S9_cat"/>
</dbReference>
<evidence type="ECO:0000259" key="3">
    <source>
        <dbReference type="Pfam" id="PF00326"/>
    </source>
</evidence>
<dbReference type="STRING" id="649349.Lbys_1961"/>